<dbReference type="InterPro" id="IPR014189">
    <property type="entry name" value="Quinone_OxRdtase_PIG3"/>
</dbReference>
<dbReference type="EMBL" id="JAAXOS010000013">
    <property type="protein sequence ID" value="NKY29537.1"/>
    <property type="molecule type" value="Genomic_DNA"/>
</dbReference>
<dbReference type="Gene3D" id="3.90.180.10">
    <property type="entry name" value="Medium-chain alcohol dehydrogenases, catalytic domain"/>
    <property type="match status" value="1"/>
</dbReference>
<dbReference type="Pfam" id="PF08240">
    <property type="entry name" value="ADH_N"/>
    <property type="match status" value="1"/>
</dbReference>
<dbReference type="CDD" id="cd05276">
    <property type="entry name" value="p53_inducible_oxidoreductase"/>
    <property type="match status" value="1"/>
</dbReference>
<comment type="caution">
    <text evidence="4">The sequence shown here is derived from an EMBL/GenBank/DDBJ whole genome shotgun (WGS) entry which is preliminary data.</text>
</comment>
<evidence type="ECO:0000256" key="2">
    <source>
        <dbReference type="ARBA" id="ARBA00023002"/>
    </source>
</evidence>
<keyword evidence="1" id="KW-0521">NADP</keyword>
<dbReference type="NCBIfam" id="TIGR02824">
    <property type="entry name" value="quinone_pig3"/>
    <property type="match status" value="1"/>
</dbReference>
<evidence type="ECO:0000256" key="1">
    <source>
        <dbReference type="ARBA" id="ARBA00022857"/>
    </source>
</evidence>
<keyword evidence="5" id="KW-1185">Reference proteome</keyword>
<evidence type="ECO:0000313" key="4">
    <source>
        <dbReference type="EMBL" id="NKY29537.1"/>
    </source>
</evidence>
<dbReference type="InterPro" id="IPR011032">
    <property type="entry name" value="GroES-like_sf"/>
</dbReference>
<sequence>MKPPLTTGTVVRDAGHRRPLAGLRFRSTFPSRLPRAGGSVQPSLRAEHYGTVRAIVLKGSGGPEVMSLSEVPDPEPGHGEVLIEVDAAGLNRADLLQRQGHYPPPPGASPLLGLECSGVIAALGDGVREWAVGDRVCALLSGGGYAERVVVPATQVLPVPDALDLGAAAGLPEVAATVWSNLVMTARLRADQLVLVHGGGSGIGTHAIQVAKALGARVAVTAGSADKLARCAELGADVLINYKEDDFVAVVRAQRSSAGGIGADVILDNMGAAYLGRNVDALAEHGRLVVIGMQGGVSAELNLGVLLRKWGTVHANNVRARPATGVGSKAEIVGEVRRQLWPLVADGTVAPVIAAELPIEEAAEAHRLLDSGEVFGKVVLRVREL</sequence>
<evidence type="ECO:0000259" key="3">
    <source>
        <dbReference type="SMART" id="SM00829"/>
    </source>
</evidence>
<keyword evidence="2" id="KW-0560">Oxidoreductase</keyword>
<dbReference type="PANTHER" id="PTHR48106">
    <property type="entry name" value="QUINONE OXIDOREDUCTASE PIG3-RELATED"/>
    <property type="match status" value="1"/>
</dbReference>
<gene>
    <name evidence="4" type="ORF">HGB38_25460</name>
</gene>
<dbReference type="GO" id="GO:0016651">
    <property type="term" value="F:oxidoreductase activity, acting on NAD(P)H"/>
    <property type="evidence" value="ECO:0007669"/>
    <property type="project" value="TreeGrafter"/>
</dbReference>
<dbReference type="Proteomes" id="UP000540698">
    <property type="component" value="Unassembled WGS sequence"/>
</dbReference>
<dbReference type="Gene3D" id="3.40.50.720">
    <property type="entry name" value="NAD(P)-binding Rossmann-like Domain"/>
    <property type="match status" value="1"/>
</dbReference>
<dbReference type="InterPro" id="IPR020843">
    <property type="entry name" value="ER"/>
</dbReference>
<accession>A0A7X6L8D3</accession>
<name>A0A7X6L8D3_9NOCA</name>
<protein>
    <submittedName>
        <fullName evidence="4">NAD(P)H-quinone oxidoreductase</fullName>
    </submittedName>
</protein>
<dbReference type="InterPro" id="IPR036291">
    <property type="entry name" value="NAD(P)-bd_dom_sf"/>
</dbReference>
<dbReference type="SMART" id="SM00829">
    <property type="entry name" value="PKS_ER"/>
    <property type="match status" value="1"/>
</dbReference>
<organism evidence="4 5">
    <name type="scientific">Nocardia gamkensis</name>
    <dbReference type="NCBI Taxonomy" id="352869"/>
    <lineage>
        <taxon>Bacteria</taxon>
        <taxon>Bacillati</taxon>
        <taxon>Actinomycetota</taxon>
        <taxon>Actinomycetes</taxon>
        <taxon>Mycobacteriales</taxon>
        <taxon>Nocardiaceae</taxon>
        <taxon>Nocardia</taxon>
    </lineage>
</organism>
<dbReference type="InterPro" id="IPR013154">
    <property type="entry name" value="ADH-like_N"/>
</dbReference>
<evidence type="ECO:0000313" key="5">
    <source>
        <dbReference type="Proteomes" id="UP000540698"/>
    </source>
</evidence>
<dbReference type="Pfam" id="PF00107">
    <property type="entry name" value="ADH_zinc_N"/>
    <property type="match status" value="1"/>
</dbReference>
<feature type="domain" description="Enoyl reductase (ER)" evidence="3">
    <location>
        <begin position="61"/>
        <end position="380"/>
    </location>
</feature>
<dbReference type="SUPFAM" id="SSF50129">
    <property type="entry name" value="GroES-like"/>
    <property type="match status" value="1"/>
</dbReference>
<dbReference type="SUPFAM" id="SSF51735">
    <property type="entry name" value="NAD(P)-binding Rossmann-fold domains"/>
    <property type="match status" value="1"/>
</dbReference>
<dbReference type="InterPro" id="IPR013149">
    <property type="entry name" value="ADH-like_C"/>
</dbReference>
<proteinExistence type="predicted"/>
<dbReference type="GO" id="GO:0070402">
    <property type="term" value="F:NADPH binding"/>
    <property type="evidence" value="ECO:0007669"/>
    <property type="project" value="TreeGrafter"/>
</dbReference>
<dbReference type="PANTHER" id="PTHR48106:SF8">
    <property type="entry name" value="OS02G0805600 PROTEIN"/>
    <property type="match status" value="1"/>
</dbReference>
<reference evidence="4 5" key="1">
    <citation type="submission" date="2020-04" db="EMBL/GenBank/DDBJ databases">
        <title>MicrobeNet Type strains.</title>
        <authorList>
            <person name="Nicholson A.C."/>
        </authorList>
    </citation>
    <scope>NUCLEOTIDE SEQUENCE [LARGE SCALE GENOMIC DNA]</scope>
    <source>
        <strain evidence="4 5">DSM 44956</strain>
    </source>
</reference>
<dbReference type="AlphaFoldDB" id="A0A7X6L8D3"/>